<evidence type="ECO:0000313" key="1">
    <source>
        <dbReference type="EMBL" id="MBX65563.1"/>
    </source>
</evidence>
<dbReference type="EMBL" id="GGEC01085079">
    <property type="protein sequence ID" value="MBX65563.1"/>
    <property type="molecule type" value="Transcribed_RNA"/>
</dbReference>
<organism evidence="1">
    <name type="scientific">Rhizophora mucronata</name>
    <name type="common">Asiatic mangrove</name>
    <dbReference type="NCBI Taxonomy" id="61149"/>
    <lineage>
        <taxon>Eukaryota</taxon>
        <taxon>Viridiplantae</taxon>
        <taxon>Streptophyta</taxon>
        <taxon>Embryophyta</taxon>
        <taxon>Tracheophyta</taxon>
        <taxon>Spermatophyta</taxon>
        <taxon>Magnoliopsida</taxon>
        <taxon>eudicotyledons</taxon>
        <taxon>Gunneridae</taxon>
        <taxon>Pentapetalae</taxon>
        <taxon>rosids</taxon>
        <taxon>fabids</taxon>
        <taxon>Malpighiales</taxon>
        <taxon>Rhizophoraceae</taxon>
        <taxon>Rhizophora</taxon>
    </lineage>
</organism>
<accession>A0A2P2QEX6</accession>
<proteinExistence type="predicted"/>
<protein>
    <submittedName>
        <fullName evidence="1">Uncharacterized protein</fullName>
    </submittedName>
</protein>
<name>A0A2P2QEX6_RHIMU</name>
<sequence length="36" mass="4347">MMQTDLHAPHNHLNRYLITQADVALYYKDIKTCWQN</sequence>
<dbReference type="AlphaFoldDB" id="A0A2P2QEX6"/>
<reference evidence="1" key="1">
    <citation type="submission" date="2018-02" db="EMBL/GenBank/DDBJ databases">
        <title>Rhizophora mucronata_Transcriptome.</title>
        <authorList>
            <person name="Meera S.P."/>
            <person name="Sreeshan A."/>
            <person name="Augustine A."/>
        </authorList>
    </citation>
    <scope>NUCLEOTIDE SEQUENCE</scope>
    <source>
        <tissue evidence="1">Leaf</tissue>
    </source>
</reference>